<organism evidence="8 9">
    <name type="scientific">Zasmidium cellare</name>
    <name type="common">Wine cellar mold</name>
    <name type="synonym">Racodium cellare</name>
    <dbReference type="NCBI Taxonomy" id="395010"/>
    <lineage>
        <taxon>Eukaryota</taxon>
        <taxon>Fungi</taxon>
        <taxon>Dikarya</taxon>
        <taxon>Ascomycota</taxon>
        <taxon>Pezizomycotina</taxon>
        <taxon>Dothideomycetes</taxon>
        <taxon>Dothideomycetidae</taxon>
        <taxon>Mycosphaerellales</taxon>
        <taxon>Mycosphaerellaceae</taxon>
        <taxon>Zasmidium</taxon>
    </lineage>
</organism>
<name>A0ABR0DZ70_ZASCE</name>
<feature type="domain" description="Glycoside hydrolase family 2" evidence="7">
    <location>
        <begin position="717"/>
        <end position="814"/>
    </location>
</feature>
<feature type="domain" description="Glycoside hydrolase family 2 catalytic" evidence="5">
    <location>
        <begin position="324"/>
        <end position="406"/>
    </location>
</feature>
<feature type="domain" description="DUF4982" evidence="6">
    <location>
        <begin position="645"/>
        <end position="701"/>
    </location>
</feature>
<dbReference type="Pfam" id="PF16355">
    <property type="entry name" value="DUF4982"/>
    <property type="match status" value="1"/>
</dbReference>
<keyword evidence="9" id="KW-1185">Reference proteome</keyword>
<dbReference type="SUPFAM" id="SSF51445">
    <property type="entry name" value="(Trans)glycosidases"/>
    <property type="match status" value="1"/>
</dbReference>
<dbReference type="EMBL" id="JAXOVC010000014">
    <property type="protein sequence ID" value="KAK4494218.1"/>
    <property type="molecule type" value="Genomic_DNA"/>
</dbReference>
<accession>A0ABR0DZ70</accession>
<evidence type="ECO:0000259" key="7">
    <source>
        <dbReference type="Pfam" id="PF18565"/>
    </source>
</evidence>
<gene>
    <name evidence="8" type="ORF">PRZ48_014516</name>
</gene>
<dbReference type="PANTHER" id="PTHR42732:SF1">
    <property type="entry name" value="BETA-MANNOSIDASE"/>
    <property type="match status" value="1"/>
</dbReference>
<evidence type="ECO:0008006" key="10">
    <source>
        <dbReference type="Google" id="ProtNLM"/>
    </source>
</evidence>
<evidence type="ECO:0000256" key="3">
    <source>
        <dbReference type="ARBA" id="ARBA00023295"/>
    </source>
</evidence>
<dbReference type="Gene3D" id="2.60.120.260">
    <property type="entry name" value="Galactose-binding domain-like"/>
    <property type="match status" value="1"/>
</dbReference>
<protein>
    <recommendedName>
        <fullName evidence="10">Beta-galactosidase</fullName>
    </recommendedName>
</protein>
<evidence type="ECO:0000256" key="2">
    <source>
        <dbReference type="ARBA" id="ARBA00022801"/>
    </source>
</evidence>
<comment type="caution">
    <text evidence="8">The sequence shown here is derived from an EMBL/GenBank/DDBJ whole genome shotgun (WGS) entry which is preliminary data.</text>
</comment>
<reference evidence="8 9" key="1">
    <citation type="journal article" date="2023" name="G3 (Bethesda)">
        <title>A chromosome-level genome assembly of Zasmidium syzygii isolated from banana leaves.</title>
        <authorList>
            <person name="van Westerhoven A.C."/>
            <person name="Mehrabi R."/>
            <person name="Talebi R."/>
            <person name="Steentjes M.B.F."/>
            <person name="Corcolon B."/>
            <person name="Chong P.A."/>
            <person name="Kema G.H.J."/>
            <person name="Seidl M.F."/>
        </authorList>
    </citation>
    <scope>NUCLEOTIDE SEQUENCE [LARGE SCALE GENOMIC DNA]</scope>
    <source>
        <strain evidence="8 9">P124</strain>
    </source>
</reference>
<dbReference type="Gene3D" id="2.60.40.10">
    <property type="entry name" value="Immunoglobulins"/>
    <property type="match status" value="3"/>
</dbReference>
<dbReference type="InterPro" id="IPR051913">
    <property type="entry name" value="GH2_Domain-Containing"/>
</dbReference>
<dbReference type="PANTHER" id="PTHR42732">
    <property type="entry name" value="BETA-GALACTOSIDASE"/>
    <property type="match status" value="1"/>
</dbReference>
<dbReference type="Pfam" id="PF18565">
    <property type="entry name" value="Glyco_hydro2_C5"/>
    <property type="match status" value="1"/>
</dbReference>
<dbReference type="Gene3D" id="3.20.20.80">
    <property type="entry name" value="Glycosidases"/>
    <property type="match status" value="1"/>
</dbReference>
<dbReference type="Pfam" id="PF02836">
    <property type="entry name" value="Glyco_hydro_2_C"/>
    <property type="match status" value="1"/>
</dbReference>
<dbReference type="InterPro" id="IPR006103">
    <property type="entry name" value="Glyco_hydro_2_cat"/>
</dbReference>
<sequence length="856" mass="94986">MARTRIPFEDQWTFHLGDNIARPRKILAKAHTANGLSDLAVDECEKFNIEPLVGKRGAQAIQQPQEKAEGLWKEVKLHHDWRISMPPSPSHSKVNDYPNAWQGFFPVDISWYRKVFDMHTVSEGRHVSITFDGIVGLSDFWFNGMWLGSHATGYSPVTLEVTDLLRADRPNVLLVRSDITEAEGWWYEGGGIYRHVWLDMYGSIHVPHDGIHVFTTHLEDDVAEIGVEVEVANNSYVAATVDVLVELENLNGETLSEYSVKTRSPVHLAGDELTTVNLTTKIKYPVRWNLGDGKCYTAKVSFLGKGQNEVLDKTTCTFGIRTIEFNQSGILVNGRHTKIFGANIHQDFGVYGVALPDRVVEAKLEMLAEMGVNAIRSSHHPHTPELVEHADRLGMLVLVETRLLTSARLDLLKDLIRRSRSHPSVFMYSLGNEEIYTEGTASGRAVIQRMHSLCKLMDPSRPTTYGGISHLEDRMHRIPDVMGMHYRCLLNDVDTAVTIAPHKSHVLDEEGLYASVRGVYNYDRAAPYSGSLSSIFEALLHREEPHEGGALALTETKPSGDISRNLTQAFAHENLSGAFVWTGLDYRGEPTPRLWPAVISSYGAKDIVGIPKNYYWLLRSIFRPDQAVVHAFPHWSWPGRQEAQERIPFRVYTNCDEVEFFVNDTLVGPRMIVKDHKVDAPDGGLQYIPGNLLVRGYRNGVLAATHKQFTAGEPSTIRLIPDRQTLSSLDRDVCIVRIAVVDARGTVVPGDSDRVSLSLAGPGFIAGAHNGNPNFDAANFNAVDSIAMFDGQAAVILESLQGEEGVVRLCVAGPDGVSPAELDIVVSNSMAGHQGHRALDERDVGVEHSTLLRSSL</sequence>
<dbReference type="InterPro" id="IPR013783">
    <property type="entry name" value="Ig-like_fold"/>
</dbReference>
<dbReference type="InterPro" id="IPR032311">
    <property type="entry name" value="DUF4982"/>
</dbReference>
<dbReference type="Pfam" id="PF00703">
    <property type="entry name" value="Glyco_hydro_2"/>
    <property type="match status" value="1"/>
</dbReference>
<keyword evidence="2" id="KW-0378">Hydrolase</keyword>
<dbReference type="SUPFAM" id="SSF49785">
    <property type="entry name" value="Galactose-binding domain-like"/>
    <property type="match status" value="1"/>
</dbReference>
<feature type="domain" description="Glycoside hydrolase family 2 immunoglobulin-like beta-sandwich" evidence="4">
    <location>
        <begin position="214"/>
        <end position="321"/>
    </location>
</feature>
<evidence type="ECO:0000259" key="4">
    <source>
        <dbReference type="Pfam" id="PF00703"/>
    </source>
</evidence>
<proteinExistence type="inferred from homology"/>
<keyword evidence="3" id="KW-0326">Glycosidase</keyword>
<evidence type="ECO:0000256" key="1">
    <source>
        <dbReference type="ARBA" id="ARBA00007401"/>
    </source>
</evidence>
<dbReference type="SUPFAM" id="SSF49303">
    <property type="entry name" value="beta-Galactosidase/glucuronidase domain"/>
    <property type="match status" value="1"/>
</dbReference>
<dbReference type="InterPro" id="IPR008979">
    <property type="entry name" value="Galactose-bd-like_sf"/>
</dbReference>
<evidence type="ECO:0000259" key="6">
    <source>
        <dbReference type="Pfam" id="PF16355"/>
    </source>
</evidence>
<dbReference type="InterPro" id="IPR040605">
    <property type="entry name" value="Glyco_hydro2_dom5"/>
</dbReference>
<evidence type="ECO:0000259" key="5">
    <source>
        <dbReference type="Pfam" id="PF02836"/>
    </source>
</evidence>
<dbReference type="InterPro" id="IPR006102">
    <property type="entry name" value="Ig-like_GH2"/>
</dbReference>
<evidence type="ECO:0000313" key="8">
    <source>
        <dbReference type="EMBL" id="KAK4494218.1"/>
    </source>
</evidence>
<dbReference type="Proteomes" id="UP001305779">
    <property type="component" value="Unassembled WGS sequence"/>
</dbReference>
<dbReference type="InterPro" id="IPR036156">
    <property type="entry name" value="Beta-gal/glucu_dom_sf"/>
</dbReference>
<evidence type="ECO:0000313" key="9">
    <source>
        <dbReference type="Proteomes" id="UP001305779"/>
    </source>
</evidence>
<comment type="similarity">
    <text evidence="1">Belongs to the glycosyl hydrolase 2 family.</text>
</comment>
<dbReference type="InterPro" id="IPR017853">
    <property type="entry name" value="GH"/>
</dbReference>